<dbReference type="STRING" id="57577.A0A2K3L5U2"/>
<evidence type="ECO:0000313" key="2">
    <source>
        <dbReference type="EMBL" id="PNX73899.1"/>
    </source>
</evidence>
<reference evidence="2 3" key="2">
    <citation type="journal article" date="2017" name="Front. Plant Sci.">
        <title>Gene Classification and Mining of Molecular Markers Useful in Red Clover (Trifolium pratense) Breeding.</title>
        <authorList>
            <person name="Istvanek J."/>
            <person name="Dluhosova J."/>
            <person name="Dluhos P."/>
            <person name="Patkova L."/>
            <person name="Nedelnik J."/>
            <person name="Repkova J."/>
        </authorList>
    </citation>
    <scope>NUCLEOTIDE SEQUENCE [LARGE SCALE GENOMIC DNA]</scope>
    <source>
        <strain evidence="3">cv. Tatra</strain>
        <tissue evidence="2">Young leaves</tissue>
    </source>
</reference>
<name>A0A2K3L5U2_TRIPR</name>
<dbReference type="Proteomes" id="UP000236291">
    <property type="component" value="Unassembled WGS sequence"/>
</dbReference>
<evidence type="ECO:0000313" key="3">
    <source>
        <dbReference type="Proteomes" id="UP000236291"/>
    </source>
</evidence>
<comment type="caution">
    <text evidence="2">The sequence shown here is derived from an EMBL/GenBank/DDBJ whole genome shotgun (WGS) entry which is preliminary data.</text>
</comment>
<accession>A0A2K3L5U2</accession>
<organism evidence="2 3">
    <name type="scientific">Trifolium pratense</name>
    <name type="common">Red clover</name>
    <dbReference type="NCBI Taxonomy" id="57577"/>
    <lineage>
        <taxon>Eukaryota</taxon>
        <taxon>Viridiplantae</taxon>
        <taxon>Streptophyta</taxon>
        <taxon>Embryophyta</taxon>
        <taxon>Tracheophyta</taxon>
        <taxon>Spermatophyta</taxon>
        <taxon>Magnoliopsida</taxon>
        <taxon>eudicotyledons</taxon>
        <taxon>Gunneridae</taxon>
        <taxon>Pentapetalae</taxon>
        <taxon>rosids</taxon>
        <taxon>fabids</taxon>
        <taxon>Fabales</taxon>
        <taxon>Fabaceae</taxon>
        <taxon>Papilionoideae</taxon>
        <taxon>50 kb inversion clade</taxon>
        <taxon>NPAAA clade</taxon>
        <taxon>Hologalegina</taxon>
        <taxon>IRL clade</taxon>
        <taxon>Trifolieae</taxon>
        <taxon>Trifolium</taxon>
    </lineage>
</organism>
<dbReference type="EMBL" id="ASHM01026722">
    <property type="protein sequence ID" value="PNX73899.1"/>
    <property type="molecule type" value="Genomic_DNA"/>
</dbReference>
<dbReference type="AlphaFoldDB" id="A0A2K3L5U2"/>
<sequence length="101" mass="10774">MKNTMVSSITNHHHLSDPKVHIVKFYKFVDPYGGPPQQWQHNAHPPSDHLVSTIPKPPPPAPIPSRPPSHVAPPPPPFINSSGGSGSNYSGGELLTPPSPG</sequence>
<evidence type="ECO:0000256" key="1">
    <source>
        <dbReference type="SAM" id="MobiDB-lite"/>
    </source>
</evidence>
<feature type="region of interest" description="Disordered" evidence="1">
    <location>
        <begin position="33"/>
        <end position="101"/>
    </location>
</feature>
<gene>
    <name evidence="2" type="ORF">L195_g029808</name>
</gene>
<feature type="non-terminal residue" evidence="2">
    <location>
        <position position="101"/>
    </location>
</feature>
<reference evidence="2 3" key="1">
    <citation type="journal article" date="2014" name="Am. J. Bot.">
        <title>Genome assembly and annotation for red clover (Trifolium pratense; Fabaceae).</title>
        <authorList>
            <person name="Istvanek J."/>
            <person name="Jaros M."/>
            <person name="Krenek A."/>
            <person name="Repkova J."/>
        </authorList>
    </citation>
    <scope>NUCLEOTIDE SEQUENCE [LARGE SCALE GENOMIC DNA]</scope>
    <source>
        <strain evidence="3">cv. Tatra</strain>
        <tissue evidence="2">Young leaves</tissue>
    </source>
</reference>
<feature type="compositionally biased region" description="Pro residues" evidence="1">
    <location>
        <begin position="55"/>
        <end position="78"/>
    </location>
</feature>
<proteinExistence type="predicted"/>
<feature type="compositionally biased region" description="Low complexity" evidence="1">
    <location>
        <begin position="79"/>
        <end position="92"/>
    </location>
</feature>
<protein>
    <submittedName>
        <fullName evidence="2">Uncharacterized protein</fullName>
    </submittedName>
</protein>